<keyword evidence="2" id="KW-0238">DNA-binding</keyword>
<dbReference type="SUPFAM" id="SSF46785">
    <property type="entry name" value="Winged helix' DNA-binding domain"/>
    <property type="match status" value="1"/>
</dbReference>
<dbReference type="InterPro" id="IPR036388">
    <property type="entry name" value="WH-like_DNA-bd_sf"/>
</dbReference>
<protein>
    <submittedName>
        <fullName evidence="5">MarR family transcriptional regulator</fullName>
    </submittedName>
</protein>
<dbReference type="SMART" id="SM00347">
    <property type="entry name" value="HTH_MARR"/>
    <property type="match status" value="1"/>
</dbReference>
<keyword evidence="6" id="KW-1185">Reference proteome</keyword>
<gene>
    <name evidence="5" type="ORF">INF35_06770</name>
</gene>
<dbReference type="EMBL" id="JADCKC010000002">
    <property type="protein sequence ID" value="MBE5037482.1"/>
    <property type="molecule type" value="Genomic_DNA"/>
</dbReference>
<evidence type="ECO:0000256" key="1">
    <source>
        <dbReference type="ARBA" id="ARBA00023015"/>
    </source>
</evidence>
<dbReference type="Gene3D" id="1.10.10.10">
    <property type="entry name" value="Winged helix-like DNA-binding domain superfamily/Winged helix DNA-binding domain"/>
    <property type="match status" value="1"/>
</dbReference>
<feature type="domain" description="HTH marR-type" evidence="4">
    <location>
        <begin position="1"/>
        <end position="134"/>
    </location>
</feature>
<dbReference type="PANTHER" id="PTHR42756">
    <property type="entry name" value="TRANSCRIPTIONAL REGULATOR, MARR"/>
    <property type="match status" value="1"/>
</dbReference>
<dbReference type="InterPro" id="IPR000835">
    <property type="entry name" value="HTH_MarR-typ"/>
</dbReference>
<sequence length="140" mass="15976">MEYHTMLYINTIARCANLYHDEALQSAGLSSYQSAYIPIICTHPGITQDQIARQLHVNRSSVTRQLTSLEENGFVIRRRSTDDRRAVEVYPTDKAQAVLPAVREARRKWRSLLLEDVTDAEREALDHLLARLADRAVSLV</sequence>
<dbReference type="PROSITE" id="PS50995">
    <property type="entry name" value="HTH_MARR_2"/>
    <property type="match status" value="1"/>
</dbReference>
<keyword evidence="1" id="KW-0805">Transcription regulation</keyword>
<dbReference type="InterPro" id="IPR012318">
    <property type="entry name" value="HTH_CRP"/>
</dbReference>
<evidence type="ECO:0000256" key="2">
    <source>
        <dbReference type="ARBA" id="ARBA00023125"/>
    </source>
</evidence>
<dbReference type="RefSeq" id="WP_193500856.1">
    <property type="nucleotide sequence ID" value="NZ_JADCKC010000002.1"/>
</dbReference>
<dbReference type="PROSITE" id="PS01117">
    <property type="entry name" value="HTH_MARR_1"/>
    <property type="match status" value="1"/>
</dbReference>
<comment type="caution">
    <text evidence="5">The sequence shown here is derived from an EMBL/GenBank/DDBJ whole genome shotgun (WGS) entry which is preliminary data.</text>
</comment>
<dbReference type="PANTHER" id="PTHR42756:SF1">
    <property type="entry name" value="TRANSCRIPTIONAL REPRESSOR OF EMRAB OPERON"/>
    <property type="match status" value="1"/>
</dbReference>
<keyword evidence="3" id="KW-0804">Transcription</keyword>
<dbReference type="Pfam" id="PF01047">
    <property type="entry name" value="MarR"/>
    <property type="match status" value="1"/>
</dbReference>
<dbReference type="PRINTS" id="PR00598">
    <property type="entry name" value="HTHMARR"/>
</dbReference>
<dbReference type="InterPro" id="IPR036390">
    <property type="entry name" value="WH_DNA-bd_sf"/>
</dbReference>
<evidence type="ECO:0000313" key="5">
    <source>
        <dbReference type="EMBL" id="MBE5037482.1"/>
    </source>
</evidence>
<evidence type="ECO:0000313" key="6">
    <source>
        <dbReference type="Proteomes" id="UP000768567"/>
    </source>
</evidence>
<accession>A0ABR9R3G4</accession>
<proteinExistence type="predicted"/>
<dbReference type="Proteomes" id="UP000768567">
    <property type="component" value="Unassembled WGS sequence"/>
</dbReference>
<name>A0ABR9R3G4_9FIRM</name>
<dbReference type="SMART" id="SM00419">
    <property type="entry name" value="HTH_CRP"/>
    <property type="match status" value="1"/>
</dbReference>
<evidence type="ECO:0000256" key="3">
    <source>
        <dbReference type="ARBA" id="ARBA00023163"/>
    </source>
</evidence>
<organism evidence="5 6">
    <name type="scientific">Gemmiger gallinarum</name>
    <dbReference type="NCBI Taxonomy" id="2779354"/>
    <lineage>
        <taxon>Bacteria</taxon>
        <taxon>Bacillati</taxon>
        <taxon>Bacillota</taxon>
        <taxon>Clostridia</taxon>
        <taxon>Eubacteriales</taxon>
        <taxon>Gemmiger</taxon>
    </lineage>
</organism>
<reference evidence="5 6" key="1">
    <citation type="submission" date="2020-10" db="EMBL/GenBank/DDBJ databases">
        <title>ChiBAC.</title>
        <authorList>
            <person name="Zenner C."/>
            <person name="Hitch T.C.A."/>
            <person name="Clavel T."/>
        </authorList>
    </citation>
    <scope>NUCLEOTIDE SEQUENCE [LARGE SCALE GENOMIC DNA]</scope>
    <source>
        <strain evidence="5 6">DSM 109015</strain>
    </source>
</reference>
<evidence type="ECO:0000259" key="4">
    <source>
        <dbReference type="PROSITE" id="PS50995"/>
    </source>
</evidence>
<dbReference type="InterPro" id="IPR023187">
    <property type="entry name" value="Tscrpt_reg_MarR-type_CS"/>
</dbReference>